<dbReference type="RefSeq" id="WP_169680118.1">
    <property type="nucleotide sequence ID" value="NZ_JABBNU010000004.1"/>
</dbReference>
<dbReference type="Pfam" id="PF13181">
    <property type="entry name" value="TPR_8"/>
    <property type="match status" value="2"/>
</dbReference>
<accession>A0A848J273</accession>
<dbReference type="Proteomes" id="UP000559010">
    <property type="component" value="Unassembled WGS sequence"/>
</dbReference>
<dbReference type="SUPFAM" id="SSF48452">
    <property type="entry name" value="TPR-like"/>
    <property type="match status" value="5"/>
</dbReference>
<comment type="caution">
    <text evidence="3">The sequence shown here is derived from an EMBL/GenBank/DDBJ whole genome shotgun (WGS) entry which is preliminary data.</text>
</comment>
<feature type="chain" id="PRO_5032371747" evidence="2">
    <location>
        <begin position="23"/>
        <end position="1016"/>
    </location>
</feature>
<dbReference type="PANTHER" id="PTHR12558:SF13">
    <property type="entry name" value="CELL DIVISION CYCLE PROTEIN 27 HOMOLOG"/>
    <property type="match status" value="1"/>
</dbReference>
<evidence type="ECO:0000256" key="1">
    <source>
        <dbReference type="SAM" id="Coils"/>
    </source>
</evidence>
<reference evidence="3 4" key="1">
    <citation type="submission" date="2020-04" db="EMBL/GenBank/DDBJ databases">
        <title>Flammeovirgaceae bacterium KN852 isolated from deep sea.</title>
        <authorList>
            <person name="Zhang D.-C."/>
        </authorList>
    </citation>
    <scope>NUCLEOTIDE SEQUENCE [LARGE SCALE GENOMIC DNA]</scope>
    <source>
        <strain evidence="3 4">KN852</strain>
    </source>
</reference>
<dbReference type="SMART" id="SM00028">
    <property type="entry name" value="TPR"/>
    <property type="match status" value="12"/>
</dbReference>
<dbReference type="InterPro" id="IPR019734">
    <property type="entry name" value="TPR_rpt"/>
</dbReference>
<dbReference type="AlphaFoldDB" id="A0A848J273"/>
<dbReference type="Pfam" id="PF13174">
    <property type="entry name" value="TPR_6"/>
    <property type="match status" value="3"/>
</dbReference>
<dbReference type="PANTHER" id="PTHR12558">
    <property type="entry name" value="CELL DIVISION CYCLE 16,23,27"/>
    <property type="match status" value="1"/>
</dbReference>
<keyword evidence="4" id="KW-1185">Reference proteome</keyword>
<evidence type="ECO:0000313" key="4">
    <source>
        <dbReference type="Proteomes" id="UP000559010"/>
    </source>
</evidence>
<dbReference type="Pfam" id="PF13432">
    <property type="entry name" value="TPR_16"/>
    <property type="match status" value="5"/>
</dbReference>
<evidence type="ECO:0000313" key="3">
    <source>
        <dbReference type="EMBL" id="NMM48409.1"/>
    </source>
</evidence>
<gene>
    <name evidence="3" type="ORF">HH304_08365</name>
</gene>
<keyword evidence="2" id="KW-0732">Signal</keyword>
<feature type="signal peptide" evidence="2">
    <location>
        <begin position="1"/>
        <end position="22"/>
    </location>
</feature>
<feature type="coiled-coil region" evidence="1">
    <location>
        <begin position="964"/>
        <end position="1000"/>
    </location>
</feature>
<keyword evidence="1" id="KW-0175">Coiled coil</keyword>
<name>A0A848J273_9BACT</name>
<proteinExistence type="predicted"/>
<dbReference type="Gene3D" id="1.25.40.10">
    <property type="entry name" value="Tetratricopeptide repeat domain"/>
    <property type="match status" value="9"/>
</dbReference>
<protein>
    <submittedName>
        <fullName evidence="3">Tetratricopeptide repeat protein</fullName>
    </submittedName>
</protein>
<evidence type="ECO:0000256" key="2">
    <source>
        <dbReference type="SAM" id="SignalP"/>
    </source>
</evidence>
<feature type="coiled-coil region" evidence="1">
    <location>
        <begin position="794"/>
        <end position="821"/>
    </location>
</feature>
<dbReference type="InterPro" id="IPR011990">
    <property type="entry name" value="TPR-like_helical_dom_sf"/>
</dbReference>
<organism evidence="3 4">
    <name type="scientific">Marinigracilibium pacificum</name>
    <dbReference type="NCBI Taxonomy" id="2729599"/>
    <lineage>
        <taxon>Bacteria</taxon>
        <taxon>Pseudomonadati</taxon>
        <taxon>Bacteroidota</taxon>
        <taxon>Cytophagia</taxon>
        <taxon>Cytophagales</taxon>
        <taxon>Flammeovirgaceae</taxon>
        <taxon>Marinigracilibium</taxon>
    </lineage>
</organism>
<sequence length="1016" mass="115984">MHRVKVFSGLLIFFLLNFYVNAQQTLFFTDDDGPLLQAISLYNSGKYNAGRSMLENYLETSPEDNNLMEARYYLAMCAIKLYHDDGEYLLRQFTNRYPGHPLANQAFVELGDFYYRSGKYGKAVTYYKRVNANKLSRATAVETRFRMAYSYFNEQKFNDALVHFDYLKNSSNPYTHAAHYYSGYIYYRNKDYDKAVTEFKQAESGASYKEIVPSLIALSYYETQQYEELIQYGEQVNLSGRKIRNSSDFYLSLAEAYFFSNQKEKALVYYDKFISTNKGKVDERIALRIGIANYEAGNFETAVNRLRPLALTEGEIGQRASFFLGLCYLESGNKNYAPAPLKKAYEMNNDAEISKEALLLYAKLNLELGNFDDAITGLEAFKEQYPNEATKNNVNDWLSQAYLYNNNYQAAYNHLSNTNLNSPQLREVFQRVTYNLAVESFNRKEVDKALGFANESIRVGADRMLTSKASYLKGEIMVLKENYPEAVNAYSTVFRNEDESSELFLDSRYGIGYAYFNDKKYDKAITHFKVYSSLNGETEAQKRKIADATLRLGDSYYVTKQYSNAISAYNSYLNKSTLNVDYAAFQLAASQWLEGKDNDAVQSLSKLVRSYPNSVYREDAAFQIGTILFEGGKYQESIDAFTRFLSGATKQDLIVQAHVKRALAATNLQDYDMAIKDYKMAVSKYPTYPSAYNALLGLQDLLARTDQSEQFDQYLKIYRETNPENKQLLTVRFESAKSLLYAGKYPEAIGAFDDIIKDYQGTTEAYEAQYLKAEALRYQGKPTEAILAYQKVIEQNKTNKVNRARQKIGDLQQENGNWESSIAAYSKLENDAVNNREKYDAVEGLMIAYYNTNQYDKTIEYADKALQIGSPKPSSVTMANVYKGKALLGKGETEAAVKVFDNLVANASDEYAAEAMFRKAEVLYKSKNYKASNEILYEFINKFGAYDYWLGRSFILISDNFIGLDELIQAEATLNSVIENAENEENVEMANAKLAELKGLGKQIVEENYIDTDSIK</sequence>
<dbReference type="EMBL" id="JABBNU010000004">
    <property type="protein sequence ID" value="NMM48409.1"/>
    <property type="molecule type" value="Genomic_DNA"/>
</dbReference>